<evidence type="ECO:0000313" key="2">
    <source>
        <dbReference type="EMBL" id="CAH0392601.1"/>
    </source>
</evidence>
<organism evidence="2 3">
    <name type="scientific">Bemisia tabaci</name>
    <name type="common">Sweetpotato whitefly</name>
    <name type="synonym">Aleurodes tabaci</name>
    <dbReference type="NCBI Taxonomy" id="7038"/>
    <lineage>
        <taxon>Eukaryota</taxon>
        <taxon>Metazoa</taxon>
        <taxon>Ecdysozoa</taxon>
        <taxon>Arthropoda</taxon>
        <taxon>Hexapoda</taxon>
        <taxon>Insecta</taxon>
        <taxon>Pterygota</taxon>
        <taxon>Neoptera</taxon>
        <taxon>Paraneoptera</taxon>
        <taxon>Hemiptera</taxon>
        <taxon>Sternorrhyncha</taxon>
        <taxon>Aleyrodoidea</taxon>
        <taxon>Aleyrodidae</taxon>
        <taxon>Aleyrodinae</taxon>
        <taxon>Bemisia</taxon>
    </lineage>
</organism>
<dbReference type="EMBL" id="OU963868">
    <property type="protein sequence ID" value="CAH0392601.1"/>
    <property type="molecule type" value="Genomic_DNA"/>
</dbReference>
<gene>
    <name evidence="2" type="ORF">BEMITA_LOCUS11102</name>
</gene>
<protein>
    <submittedName>
        <fullName evidence="2">Uncharacterized protein</fullName>
    </submittedName>
</protein>
<evidence type="ECO:0000313" key="3">
    <source>
        <dbReference type="Proteomes" id="UP001152759"/>
    </source>
</evidence>
<reference evidence="2" key="1">
    <citation type="submission" date="2021-12" db="EMBL/GenBank/DDBJ databases">
        <authorList>
            <person name="King R."/>
        </authorList>
    </citation>
    <scope>NUCLEOTIDE SEQUENCE</scope>
</reference>
<proteinExistence type="predicted"/>
<dbReference type="AlphaFoldDB" id="A0A9P0AIK6"/>
<sequence>MKLCALFLLFTVAVSWVLADPRPQDTEDEVSGEKEQKHQGVSLPRMIRPCFRGSGPNIELCEECINSCQSVGNELEYCEAKRCRRLCRGEASLICQN</sequence>
<accession>A0A9P0AIK6</accession>
<dbReference type="Proteomes" id="UP001152759">
    <property type="component" value="Chromosome 7"/>
</dbReference>
<feature type="chain" id="PRO_5040490435" evidence="1">
    <location>
        <begin position="20"/>
        <end position="97"/>
    </location>
</feature>
<name>A0A9P0AIK6_BEMTA</name>
<keyword evidence="3" id="KW-1185">Reference proteome</keyword>
<feature type="signal peptide" evidence="1">
    <location>
        <begin position="1"/>
        <end position="19"/>
    </location>
</feature>
<evidence type="ECO:0000256" key="1">
    <source>
        <dbReference type="SAM" id="SignalP"/>
    </source>
</evidence>
<keyword evidence="1" id="KW-0732">Signal</keyword>